<proteinExistence type="predicted"/>
<dbReference type="InterPro" id="IPR011990">
    <property type="entry name" value="TPR-like_helical_dom_sf"/>
</dbReference>
<gene>
    <name evidence="1" type="ORF">QEH52_03805</name>
</gene>
<sequence>MMMTTKHSFTLTLGSLIWLSLLPLAQACGPWLPESYVLRNDDVFYQPPQVGFRYELRHLLPDSVPHQAQLESEPLGGQSSLEALRASLSLAEVTEDAADAIVADYQSFRSHLNRIKYAYEHPGRSAYRDDSDGSDDTPEPISLDALVVPEGLPAEFALYLEAALAYYQGEHQTARENWQAILDLPAAERQQRSVMAAYMIAKACPQAALTYFPQVRELVEAGYPDSQGLAAASYGREARVYLDQGDYQAAIELYLRQWAAGYENAEQSLKLVARDIWYRCHDRKLASLLADETSRAVLTAYLLVQRDDEANTELRERFLRLLPDIEKIHLPEAGRFALMEYQQNNLSAARLWISHAAASDALALWVKSKLLLRAGRIEEGRTLLLALTEDMQASDTDWRRLSTSRAWGELGLLMMREARFVEAADCFWNADSWEDCAYVLERLLSIDELIQWVQSRLSEFGEESDHYHGDPHALLARRLMREGRFELALEHFQPDARQQAEAYLQAMRSANDLSQEAATRARHFWEAACLMREYGMLLFAAELAPDYAWTEGSLEWGDVALARQNRLYSYGNPINEPSGEEVDRAKQTQILPDKRYHYRYRAVRLAELGASLLPNNSEQAARIYCVAGSWIKYRDPSEADRLFKLLVVRCPDTELGQAAAVINWFPRVELDRIQPFSTESEHLSH</sequence>
<dbReference type="EMBL" id="JARXHW010000005">
    <property type="protein sequence ID" value="MDQ8206619.1"/>
    <property type="molecule type" value="Genomic_DNA"/>
</dbReference>
<dbReference type="RefSeq" id="WP_308948723.1">
    <property type="nucleotide sequence ID" value="NZ_JARXHW010000005.1"/>
</dbReference>
<comment type="caution">
    <text evidence="1">The sequence shown here is derived from an EMBL/GenBank/DDBJ whole genome shotgun (WGS) entry which is preliminary data.</text>
</comment>
<dbReference type="SUPFAM" id="SSF48452">
    <property type="entry name" value="TPR-like"/>
    <property type="match status" value="1"/>
</dbReference>
<accession>A0ABU1ATQ1</accession>
<evidence type="ECO:0000313" key="1">
    <source>
        <dbReference type="EMBL" id="MDQ8206619.1"/>
    </source>
</evidence>
<dbReference type="PROSITE" id="PS51257">
    <property type="entry name" value="PROKAR_LIPOPROTEIN"/>
    <property type="match status" value="1"/>
</dbReference>
<name>A0ABU1ATQ1_9BACT</name>
<keyword evidence="2" id="KW-1185">Reference proteome</keyword>
<evidence type="ECO:0008006" key="3">
    <source>
        <dbReference type="Google" id="ProtNLM"/>
    </source>
</evidence>
<protein>
    <recommendedName>
        <fullName evidence="3">Tetratrico peptide repeat group 5 domain-containing protein</fullName>
    </recommendedName>
</protein>
<organism evidence="1 2">
    <name type="scientific">Thalassobacterium maritimum</name>
    <dbReference type="NCBI Taxonomy" id="3041265"/>
    <lineage>
        <taxon>Bacteria</taxon>
        <taxon>Pseudomonadati</taxon>
        <taxon>Verrucomicrobiota</taxon>
        <taxon>Opitutia</taxon>
        <taxon>Puniceicoccales</taxon>
        <taxon>Coraliomargaritaceae</taxon>
        <taxon>Thalassobacterium</taxon>
    </lineage>
</organism>
<dbReference type="Proteomes" id="UP001225316">
    <property type="component" value="Unassembled WGS sequence"/>
</dbReference>
<reference evidence="1 2" key="1">
    <citation type="submission" date="2023-04" db="EMBL/GenBank/DDBJ databases">
        <title>A novel bacteria isolated from coastal sediment.</title>
        <authorList>
            <person name="Liu X.-J."/>
            <person name="Du Z.-J."/>
        </authorList>
    </citation>
    <scope>NUCLEOTIDE SEQUENCE [LARGE SCALE GENOMIC DNA]</scope>
    <source>
        <strain evidence="1 2">SDUM461003</strain>
    </source>
</reference>
<evidence type="ECO:0000313" key="2">
    <source>
        <dbReference type="Proteomes" id="UP001225316"/>
    </source>
</evidence>